<keyword evidence="2" id="KW-0560">Oxidoreductase</keyword>
<dbReference type="RefSeq" id="WP_130347600.1">
    <property type="nucleotide sequence ID" value="NZ_SGWQ01000011.1"/>
</dbReference>
<dbReference type="InterPro" id="IPR036291">
    <property type="entry name" value="NAD(P)-bd_dom_sf"/>
</dbReference>
<keyword evidence="5" id="KW-1185">Reference proteome</keyword>
<comment type="similarity">
    <text evidence="1 3">Belongs to the short-chain dehydrogenases/reductases (SDR) family.</text>
</comment>
<dbReference type="InterPro" id="IPR020904">
    <property type="entry name" value="Sc_DH/Rdtase_CS"/>
</dbReference>
<protein>
    <submittedName>
        <fullName evidence="4">Short-subunit dehydrogenase</fullName>
    </submittedName>
</protein>
<dbReference type="EMBL" id="SGWQ01000011">
    <property type="protein sequence ID" value="RZS32655.1"/>
    <property type="molecule type" value="Genomic_DNA"/>
</dbReference>
<dbReference type="CDD" id="cd05233">
    <property type="entry name" value="SDR_c"/>
    <property type="match status" value="1"/>
</dbReference>
<dbReference type="InterPro" id="IPR002347">
    <property type="entry name" value="SDR_fam"/>
</dbReference>
<dbReference type="OrthoDB" id="4690547at2"/>
<dbReference type="Proteomes" id="UP000294257">
    <property type="component" value="Unassembled WGS sequence"/>
</dbReference>
<dbReference type="PROSITE" id="PS00061">
    <property type="entry name" value="ADH_SHORT"/>
    <property type="match status" value="1"/>
</dbReference>
<evidence type="ECO:0000256" key="1">
    <source>
        <dbReference type="ARBA" id="ARBA00006484"/>
    </source>
</evidence>
<dbReference type="PANTHER" id="PTHR44196">
    <property type="entry name" value="DEHYDROGENASE/REDUCTASE SDR FAMILY MEMBER 7B"/>
    <property type="match status" value="1"/>
</dbReference>
<gene>
    <name evidence="4" type="ORF">EV193_11131</name>
</gene>
<evidence type="ECO:0000313" key="4">
    <source>
        <dbReference type="EMBL" id="RZS32655.1"/>
    </source>
</evidence>
<dbReference type="Gene3D" id="3.40.50.720">
    <property type="entry name" value="NAD(P)-binding Rossmann-like Domain"/>
    <property type="match status" value="1"/>
</dbReference>
<dbReference type="GO" id="GO:0016491">
    <property type="term" value="F:oxidoreductase activity"/>
    <property type="evidence" value="ECO:0007669"/>
    <property type="project" value="UniProtKB-KW"/>
</dbReference>
<dbReference type="SUPFAM" id="SSF51735">
    <property type="entry name" value="NAD(P)-binding Rossmann-fold domains"/>
    <property type="match status" value="1"/>
</dbReference>
<dbReference type="GO" id="GO:0016020">
    <property type="term" value="C:membrane"/>
    <property type="evidence" value="ECO:0007669"/>
    <property type="project" value="TreeGrafter"/>
</dbReference>
<reference evidence="4 5" key="1">
    <citation type="submission" date="2019-02" db="EMBL/GenBank/DDBJ databases">
        <title>Genomic Encyclopedia of Type Strains, Phase IV (KMG-IV): sequencing the most valuable type-strain genomes for metagenomic binning, comparative biology and taxonomic classification.</title>
        <authorList>
            <person name="Goeker M."/>
        </authorList>
    </citation>
    <scope>NUCLEOTIDE SEQUENCE [LARGE SCALE GENOMIC DNA]</scope>
    <source>
        <strain evidence="4 5">DSM 101727</strain>
    </source>
</reference>
<proteinExistence type="inferred from homology"/>
<comment type="caution">
    <text evidence="4">The sequence shown here is derived from an EMBL/GenBank/DDBJ whole genome shotgun (WGS) entry which is preliminary data.</text>
</comment>
<evidence type="ECO:0000256" key="3">
    <source>
        <dbReference type="RuleBase" id="RU000363"/>
    </source>
</evidence>
<dbReference type="PRINTS" id="PR00081">
    <property type="entry name" value="GDHRDH"/>
</dbReference>
<name>A0A4Q7KEH7_9PSEU</name>
<evidence type="ECO:0000256" key="2">
    <source>
        <dbReference type="ARBA" id="ARBA00023002"/>
    </source>
</evidence>
<dbReference type="PANTHER" id="PTHR44196:SF1">
    <property type="entry name" value="DEHYDROGENASE_REDUCTASE SDR FAMILY MEMBER 7B"/>
    <property type="match status" value="1"/>
</dbReference>
<dbReference type="Pfam" id="PF00106">
    <property type="entry name" value="adh_short"/>
    <property type="match status" value="1"/>
</dbReference>
<organism evidence="4 5">
    <name type="scientific">Herbihabitans rhizosphaerae</name>
    <dbReference type="NCBI Taxonomy" id="1872711"/>
    <lineage>
        <taxon>Bacteria</taxon>
        <taxon>Bacillati</taxon>
        <taxon>Actinomycetota</taxon>
        <taxon>Actinomycetes</taxon>
        <taxon>Pseudonocardiales</taxon>
        <taxon>Pseudonocardiaceae</taxon>
        <taxon>Herbihabitans</taxon>
    </lineage>
</organism>
<accession>A0A4Q7KEH7</accession>
<dbReference type="AlphaFoldDB" id="A0A4Q7KEH7"/>
<sequence length="280" mass="29182">MAGKRTHGAHAVVTGAGSGIGEAFALELADRHGRVVCADIDLAAAERTVTKIKAAGAEAVAVPCDVADPDEVGELAAATRSWLGREPDLVINNAGVGAGGRVVGDSTLDEWRRTLGVNLWGVIHGCHEFLPAMRRQRTGGVINVASAAGFTAAPKMAAYNVSKAGVVSLSETLAAELSGSGVRVTVLCPTFVRTAIFGGELIDPGVGQLARKIAGVVGFSAERVARTTLDAHDRGRLYVVPQPDAQILWRAKRFLPTPYARIAGLLGRLVPDAGKKQERP</sequence>
<dbReference type="PRINTS" id="PR00080">
    <property type="entry name" value="SDRFAMILY"/>
</dbReference>
<evidence type="ECO:0000313" key="5">
    <source>
        <dbReference type="Proteomes" id="UP000294257"/>
    </source>
</evidence>